<keyword evidence="3" id="KW-1185">Reference proteome</keyword>
<comment type="caution">
    <text evidence="2">The sequence shown here is derived from an EMBL/GenBank/DDBJ whole genome shotgun (WGS) entry which is preliminary data.</text>
</comment>
<name>A0ABW6GM81_9ACTN</name>
<accession>A0ABW6GM81</accession>
<evidence type="ECO:0000313" key="3">
    <source>
        <dbReference type="Proteomes" id="UP001599542"/>
    </source>
</evidence>
<organism evidence="2 3">
    <name type="scientific">Kitasatospora phosalacinea</name>
    <dbReference type="NCBI Taxonomy" id="2065"/>
    <lineage>
        <taxon>Bacteria</taxon>
        <taxon>Bacillati</taxon>
        <taxon>Actinomycetota</taxon>
        <taxon>Actinomycetes</taxon>
        <taxon>Kitasatosporales</taxon>
        <taxon>Streptomycetaceae</taxon>
        <taxon>Kitasatospora</taxon>
    </lineage>
</organism>
<reference evidence="2 3" key="1">
    <citation type="submission" date="2024-09" db="EMBL/GenBank/DDBJ databases">
        <title>The Natural Products Discovery Center: Release of the First 8490 Sequenced Strains for Exploring Actinobacteria Biosynthetic Diversity.</title>
        <authorList>
            <person name="Kalkreuter E."/>
            <person name="Kautsar S.A."/>
            <person name="Yang D."/>
            <person name="Bader C.D."/>
            <person name="Teijaro C.N."/>
            <person name="Fluegel L."/>
            <person name="Davis C.M."/>
            <person name="Simpson J.R."/>
            <person name="Lauterbach L."/>
            <person name="Steele A.D."/>
            <person name="Gui C."/>
            <person name="Meng S."/>
            <person name="Li G."/>
            <person name="Viehrig K."/>
            <person name="Ye F."/>
            <person name="Su P."/>
            <person name="Kiefer A.F."/>
            <person name="Nichols A."/>
            <person name="Cepeda A.J."/>
            <person name="Yan W."/>
            <person name="Fan B."/>
            <person name="Jiang Y."/>
            <person name="Adhikari A."/>
            <person name="Zheng C.-J."/>
            <person name="Schuster L."/>
            <person name="Cowan T.M."/>
            <person name="Smanski M.J."/>
            <person name="Chevrette M.G."/>
            <person name="De Carvalho L.P.S."/>
            <person name="Shen B."/>
        </authorList>
    </citation>
    <scope>NUCLEOTIDE SEQUENCE [LARGE SCALE GENOMIC DNA]</scope>
    <source>
        <strain evidence="2 3">NPDC058753</strain>
    </source>
</reference>
<evidence type="ECO:0000256" key="1">
    <source>
        <dbReference type="SAM" id="MobiDB-lite"/>
    </source>
</evidence>
<dbReference type="Proteomes" id="UP001599542">
    <property type="component" value="Unassembled WGS sequence"/>
</dbReference>
<feature type="region of interest" description="Disordered" evidence="1">
    <location>
        <begin position="1"/>
        <end position="23"/>
    </location>
</feature>
<gene>
    <name evidence="2" type="ORF">ACFW6T_17860</name>
</gene>
<proteinExistence type="predicted"/>
<evidence type="ECO:0000313" key="2">
    <source>
        <dbReference type="EMBL" id="MFE1353850.1"/>
    </source>
</evidence>
<sequence length="209" mass="22597">MTTAPHRRPTRPERPGSLPHLPESTVDRFHHLLHELWEGESRLAAELSRIAERFAPDRELSDNARHLARRATTCADLPARLIGPPGPVPAVPAVPAAPGRCPDPALAVLHALRRVHAVAGDNLLLWDALGGAAAVRGDRGVLELAAPCRPQDVERARWSRDLLRARALPALTGQRRTHRRQEAVRFALAHSPAPGDCAEPAAARPATAP</sequence>
<dbReference type="RefSeq" id="WP_380315118.1">
    <property type="nucleotide sequence ID" value="NZ_JBHYPW010000001.1"/>
</dbReference>
<dbReference type="EMBL" id="JBHYPX010000034">
    <property type="protein sequence ID" value="MFE1353850.1"/>
    <property type="molecule type" value="Genomic_DNA"/>
</dbReference>
<protein>
    <submittedName>
        <fullName evidence="2">Uncharacterized protein</fullName>
    </submittedName>
</protein>